<evidence type="ECO:0000313" key="2">
    <source>
        <dbReference type="EMBL" id="TCO23109.1"/>
    </source>
</evidence>
<keyword evidence="3" id="KW-1185">Reference proteome</keyword>
<dbReference type="SUPFAM" id="SSF54001">
    <property type="entry name" value="Cysteine proteinases"/>
    <property type="match status" value="1"/>
</dbReference>
<sequence length="244" mass="26685">MDTAAFLRRIGLTRHDGPSVEALFELHAAFADTVPYESVQYQLGKGGPLEPSAVAERILAREAGGYCFQLNGVFAQFLTELGYQVTMHRGGVQTMTRPARVDASHLVLTVHGLDDDPQKAWLVDVGLGDGLFTPMPLEAGTARQDPFELRLRPSEIVDGWRLDHDPRSTLAGMDFESAPATLAAFEGQHAYLSVAPDSPFLRLCAAYRRKAGSVVILRSLSLIETFDDRIDSTLLETPADFSPL</sequence>
<dbReference type="PANTHER" id="PTHR11786:SF0">
    <property type="entry name" value="ARYLAMINE N-ACETYLTRANSFERASE 4-RELATED"/>
    <property type="match status" value="1"/>
</dbReference>
<dbReference type="InterPro" id="IPR001447">
    <property type="entry name" value="Arylamine_N-AcTrfase"/>
</dbReference>
<dbReference type="InterPro" id="IPR038765">
    <property type="entry name" value="Papain-like_cys_pep_sf"/>
</dbReference>
<dbReference type="Proteomes" id="UP000295818">
    <property type="component" value="Unassembled WGS sequence"/>
</dbReference>
<evidence type="ECO:0000256" key="1">
    <source>
        <dbReference type="ARBA" id="ARBA00006547"/>
    </source>
</evidence>
<proteinExistence type="inferred from homology"/>
<reference evidence="2 3" key="1">
    <citation type="journal article" date="2015" name="Stand. Genomic Sci.">
        <title>Genomic Encyclopedia of Bacterial and Archaeal Type Strains, Phase III: the genomes of soil and plant-associated and newly described type strains.</title>
        <authorList>
            <person name="Whitman W.B."/>
            <person name="Woyke T."/>
            <person name="Klenk H.P."/>
            <person name="Zhou Y."/>
            <person name="Lilburn T.G."/>
            <person name="Beck B.J."/>
            <person name="De Vos P."/>
            <person name="Vandamme P."/>
            <person name="Eisen J.A."/>
            <person name="Garrity G."/>
            <person name="Hugenholtz P."/>
            <person name="Kyrpides N.C."/>
        </authorList>
    </citation>
    <scope>NUCLEOTIDE SEQUENCE [LARGE SCALE GENOMIC DNA]</scope>
    <source>
        <strain evidence="2 3">VKM Ac-2538</strain>
    </source>
</reference>
<name>A0ABY2BL93_9ACTN</name>
<comment type="similarity">
    <text evidence="1">Belongs to the arylamine N-acetyltransferase family.</text>
</comment>
<dbReference type="Gene3D" id="3.30.2140.10">
    <property type="entry name" value="Arylamine N-acetyltransferase"/>
    <property type="match status" value="1"/>
</dbReference>
<gene>
    <name evidence="2" type="ORF">EV644_106417</name>
</gene>
<dbReference type="PANTHER" id="PTHR11786">
    <property type="entry name" value="N-HYDROXYARYLAMINE O-ACETYLTRANSFERASE"/>
    <property type="match status" value="1"/>
</dbReference>
<protein>
    <submittedName>
        <fullName evidence="2">Arylamine N-acetyltransferase</fullName>
    </submittedName>
</protein>
<evidence type="ECO:0000313" key="3">
    <source>
        <dbReference type="Proteomes" id="UP000295818"/>
    </source>
</evidence>
<comment type="caution">
    <text evidence="2">The sequence shown here is derived from an EMBL/GenBank/DDBJ whole genome shotgun (WGS) entry which is preliminary data.</text>
</comment>
<dbReference type="Pfam" id="PF00797">
    <property type="entry name" value="Acetyltransf_2"/>
    <property type="match status" value="1"/>
</dbReference>
<dbReference type="EMBL" id="SLWM01000006">
    <property type="protein sequence ID" value="TCO23109.1"/>
    <property type="molecule type" value="Genomic_DNA"/>
</dbReference>
<dbReference type="RefSeq" id="WP_132189783.1">
    <property type="nucleotide sequence ID" value="NZ_SLWM01000006.1"/>
</dbReference>
<dbReference type="Gene3D" id="2.40.128.150">
    <property type="entry name" value="Cysteine proteinases"/>
    <property type="match status" value="1"/>
</dbReference>
<accession>A0ABY2BL93</accession>
<organism evidence="2 3">
    <name type="scientific">Kribbella orskensis</name>
    <dbReference type="NCBI Taxonomy" id="2512216"/>
    <lineage>
        <taxon>Bacteria</taxon>
        <taxon>Bacillati</taxon>
        <taxon>Actinomycetota</taxon>
        <taxon>Actinomycetes</taxon>
        <taxon>Propionibacteriales</taxon>
        <taxon>Kribbellaceae</taxon>
        <taxon>Kribbella</taxon>
    </lineage>
</organism>